<organism evidence="4 5">
    <name type="scientific">Streptomyces albipurpureus</name>
    <dbReference type="NCBI Taxonomy" id="2897419"/>
    <lineage>
        <taxon>Bacteria</taxon>
        <taxon>Bacillati</taxon>
        <taxon>Actinomycetota</taxon>
        <taxon>Actinomycetes</taxon>
        <taxon>Kitasatosporales</taxon>
        <taxon>Streptomycetaceae</taxon>
        <taxon>Streptomyces</taxon>
    </lineage>
</organism>
<dbReference type="Pfam" id="PF10756">
    <property type="entry name" value="bPH_6"/>
    <property type="match status" value="1"/>
</dbReference>
<feature type="transmembrane region" description="Helical" evidence="2">
    <location>
        <begin position="189"/>
        <end position="210"/>
    </location>
</feature>
<feature type="domain" description="Low molecular weight protein antigen 6 PH" evidence="3">
    <location>
        <begin position="69"/>
        <end position="132"/>
    </location>
</feature>
<protein>
    <submittedName>
        <fullName evidence="4">PH domain-containing protein</fullName>
    </submittedName>
</protein>
<feature type="transmembrane region" description="Helical" evidence="2">
    <location>
        <begin position="50"/>
        <end position="68"/>
    </location>
</feature>
<sequence length="211" mass="22955">MSSPKSPVEPTYADRVYRSLGGIIGGTLLLGLIAWLAIDAIVRGAGRTPWFAVAAVLLVVPLVVALSIRPAVQVGDDRVLIRNPFRTVTLPWAAIEDFRAGYTSEVWTKAGAKFQLWAVPVSLRQRNRAARRREREERGKGGRANTVGTQLPDHGPKLAPADQTISELRELIEHNAGRPTAQGEVQTRWAFELIVPAVIGAVLLIVLFAIA</sequence>
<accession>A0ABT0ULG9</accession>
<dbReference type="Proteomes" id="UP001431429">
    <property type="component" value="Unassembled WGS sequence"/>
</dbReference>
<name>A0ABT0ULG9_9ACTN</name>
<evidence type="ECO:0000313" key="4">
    <source>
        <dbReference type="EMBL" id="MCM2389295.1"/>
    </source>
</evidence>
<keyword evidence="2" id="KW-0812">Transmembrane</keyword>
<reference evidence="4" key="1">
    <citation type="submission" date="2022-06" db="EMBL/GenBank/DDBJ databases">
        <title>Genome public.</title>
        <authorList>
            <person name="Sun Q."/>
        </authorList>
    </citation>
    <scope>NUCLEOTIDE SEQUENCE</scope>
    <source>
        <strain evidence="4">CWNU-1</strain>
    </source>
</reference>
<dbReference type="EMBL" id="JAMQAW010000010">
    <property type="protein sequence ID" value="MCM2389295.1"/>
    <property type="molecule type" value="Genomic_DNA"/>
</dbReference>
<dbReference type="RefSeq" id="WP_250919628.1">
    <property type="nucleotide sequence ID" value="NZ_JAMQAW010000010.1"/>
</dbReference>
<evidence type="ECO:0000256" key="1">
    <source>
        <dbReference type="SAM" id="MobiDB-lite"/>
    </source>
</evidence>
<proteinExistence type="predicted"/>
<evidence type="ECO:0000259" key="3">
    <source>
        <dbReference type="Pfam" id="PF10756"/>
    </source>
</evidence>
<keyword evidence="5" id="KW-1185">Reference proteome</keyword>
<feature type="transmembrane region" description="Helical" evidence="2">
    <location>
        <begin position="20"/>
        <end position="38"/>
    </location>
</feature>
<evidence type="ECO:0000256" key="2">
    <source>
        <dbReference type="SAM" id="Phobius"/>
    </source>
</evidence>
<keyword evidence="2" id="KW-0472">Membrane</keyword>
<dbReference type="InterPro" id="IPR019692">
    <property type="entry name" value="CFP-6_PH"/>
</dbReference>
<gene>
    <name evidence="4" type="ORF">NBG84_13480</name>
</gene>
<feature type="region of interest" description="Disordered" evidence="1">
    <location>
        <begin position="128"/>
        <end position="156"/>
    </location>
</feature>
<evidence type="ECO:0000313" key="5">
    <source>
        <dbReference type="Proteomes" id="UP001431429"/>
    </source>
</evidence>
<keyword evidence="2" id="KW-1133">Transmembrane helix</keyword>
<comment type="caution">
    <text evidence="4">The sequence shown here is derived from an EMBL/GenBank/DDBJ whole genome shotgun (WGS) entry which is preliminary data.</text>
</comment>